<evidence type="ECO:0000313" key="3">
    <source>
        <dbReference type="Proteomes" id="UP000010411"/>
    </source>
</evidence>
<dbReference type="EMBL" id="AEJC01000096">
    <property type="protein sequence ID" value="EKX68191.1"/>
    <property type="molecule type" value="Genomic_DNA"/>
</dbReference>
<evidence type="ECO:0000313" key="2">
    <source>
        <dbReference type="EMBL" id="EKX68191.1"/>
    </source>
</evidence>
<evidence type="ECO:0000256" key="1">
    <source>
        <dbReference type="SAM" id="MobiDB-lite"/>
    </source>
</evidence>
<keyword evidence="3" id="KW-1185">Reference proteome</keyword>
<accession>L1L548</accession>
<sequence>MVVAAEGVPQVKPAPFEPGRAGKRPTRSTWQCRASCRGRTTSAPWTSMDSLALCGLDDLLLLDSAENVR</sequence>
<organism evidence="2 3">
    <name type="scientific">Streptomyces ipomoeae 91-03</name>
    <dbReference type="NCBI Taxonomy" id="698759"/>
    <lineage>
        <taxon>Bacteria</taxon>
        <taxon>Bacillati</taxon>
        <taxon>Actinomycetota</taxon>
        <taxon>Actinomycetes</taxon>
        <taxon>Kitasatosporales</taxon>
        <taxon>Streptomycetaceae</taxon>
        <taxon>Streptomyces</taxon>
    </lineage>
</organism>
<feature type="region of interest" description="Disordered" evidence="1">
    <location>
        <begin position="1"/>
        <end position="27"/>
    </location>
</feature>
<protein>
    <submittedName>
        <fullName evidence="2">Uncharacterized protein</fullName>
    </submittedName>
</protein>
<comment type="caution">
    <text evidence="2">The sequence shown here is derived from an EMBL/GenBank/DDBJ whole genome shotgun (WGS) entry which is preliminary data.</text>
</comment>
<proteinExistence type="predicted"/>
<gene>
    <name evidence="2" type="ORF">STRIP9103_09524</name>
</gene>
<dbReference type="AlphaFoldDB" id="L1L548"/>
<dbReference type="Proteomes" id="UP000010411">
    <property type="component" value="Unassembled WGS sequence"/>
</dbReference>
<reference evidence="2 3" key="1">
    <citation type="submission" date="2012-11" db="EMBL/GenBank/DDBJ databases">
        <authorList>
            <person name="Huguet-Tapia J.C."/>
            <person name="Durkin A.S."/>
            <person name="Pettis G.S."/>
            <person name="Badger J.H."/>
        </authorList>
    </citation>
    <scope>NUCLEOTIDE SEQUENCE [LARGE SCALE GENOMIC DNA]</scope>
    <source>
        <strain evidence="2 3">91-03</strain>
    </source>
</reference>
<name>L1L548_9ACTN</name>